<dbReference type="InterPro" id="IPR017900">
    <property type="entry name" value="4Fe4S_Fe_S_CS"/>
</dbReference>
<keyword evidence="4" id="KW-0249">Electron transport</keyword>
<dbReference type="GO" id="GO:0051539">
    <property type="term" value="F:4 iron, 4 sulfur cluster binding"/>
    <property type="evidence" value="ECO:0007669"/>
    <property type="project" value="UniProtKB-KW"/>
</dbReference>
<reference evidence="9" key="1">
    <citation type="submission" date="2017-01" db="EMBL/GenBank/DDBJ databases">
        <authorList>
            <person name="Varghese N."/>
            <person name="Submissions S."/>
        </authorList>
    </citation>
    <scope>NUCLEOTIDE SEQUENCE [LARGE SCALE GENOMIC DNA]</scope>
    <source>
        <strain evidence="9">ATCC 700103</strain>
    </source>
</reference>
<evidence type="ECO:0000259" key="7">
    <source>
        <dbReference type="PROSITE" id="PS51379"/>
    </source>
</evidence>
<dbReference type="CDD" id="cd10549">
    <property type="entry name" value="MtMvhB_like"/>
    <property type="match status" value="1"/>
</dbReference>
<dbReference type="PANTHER" id="PTHR42859">
    <property type="entry name" value="OXIDOREDUCTASE"/>
    <property type="match status" value="1"/>
</dbReference>
<evidence type="ECO:0000256" key="2">
    <source>
        <dbReference type="ARBA" id="ARBA00022485"/>
    </source>
</evidence>
<protein>
    <submittedName>
        <fullName evidence="8">[FeFe] hydrogenase, group B1/B3</fullName>
    </submittedName>
</protein>
<feature type="domain" description="4Fe-4S ferredoxin-type" evidence="7">
    <location>
        <begin position="113"/>
        <end position="143"/>
    </location>
</feature>
<dbReference type="Proteomes" id="UP000185669">
    <property type="component" value="Unassembled WGS sequence"/>
</dbReference>
<dbReference type="EMBL" id="FTNC01000025">
    <property type="protein sequence ID" value="SIR41298.1"/>
    <property type="molecule type" value="Genomic_DNA"/>
</dbReference>
<name>A0A1N7AQM6_9FIRM</name>
<dbReference type="InterPro" id="IPR004108">
    <property type="entry name" value="Fe_hydrogenase_lsu_C"/>
</dbReference>
<feature type="domain" description="4Fe-4S ferredoxin-type" evidence="7">
    <location>
        <begin position="190"/>
        <end position="219"/>
    </location>
</feature>
<accession>A0A1N7AQM6</accession>
<keyword evidence="2" id="KW-0004">4Fe-4S</keyword>
<keyword evidence="1" id="KW-0813">Transport</keyword>
<evidence type="ECO:0000256" key="3">
    <source>
        <dbReference type="ARBA" id="ARBA00022723"/>
    </source>
</evidence>
<dbReference type="PROSITE" id="PS51379">
    <property type="entry name" value="4FE4S_FER_2"/>
    <property type="match status" value="3"/>
</dbReference>
<evidence type="ECO:0000256" key="6">
    <source>
        <dbReference type="ARBA" id="ARBA00023014"/>
    </source>
</evidence>
<evidence type="ECO:0000256" key="1">
    <source>
        <dbReference type="ARBA" id="ARBA00022448"/>
    </source>
</evidence>
<dbReference type="Pfam" id="PF00037">
    <property type="entry name" value="Fer4"/>
    <property type="match status" value="2"/>
</dbReference>
<evidence type="ECO:0000256" key="4">
    <source>
        <dbReference type="ARBA" id="ARBA00022982"/>
    </source>
</evidence>
<dbReference type="RefSeq" id="WP_076545840.1">
    <property type="nucleotide sequence ID" value="NZ_FTNC01000025.1"/>
</dbReference>
<dbReference type="GO" id="GO:0046872">
    <property type="term" value="F:metal ion binding"/>
    <property type="evidence" value="ECO:0007669"/>
    <property type="project" value="UniProtKB-KW"/>
</dbReference>
<dbReference type="Pfam" id="PF02906">
    <property type="entry name" value="Fe_hyd_lg_C"/>
    <property type="match status" value="1"/>
</dbReference>
<evidence type="ECO:0000313" key="8">
    <source>
        <dbReference type="EMBL" id="SIR41298.1"/>
    </source>
</evidence>
<dbReference type="OrthoDB" id="9798098at2"/>
<keyword evidence="9" id="KW-1185">Reference proteome</keyword>
<keyword evidence="6" id="KW-0411">Iron-sulfur</keyword>
<feature type="domain" description="4Fe-4S ferredoxin-type" evidence="7">
    <location>
        <begin position="144"/>
        <end position="174"/>
    </location>
</feature>
<evidence type="ECO:0000313" key="9">
    <source>
        <dbReference type="Proteomes" id="UP000185669"/>
    </source>
</evidence>
<dbReference type="NCBIfam" id="TIGR04105">
    <property type="entry name" value="FeFe_hydrog_B1"/>
    <property type="match status" value="1"/>
</dbReference>
<dbReference type="SUPFAM" id="SSF46548">
    <property type="entry name" value="alpha-helical ferredoxin"/>
    <property type="match status" value="1"/>
</dbReference>
<keyword evidence="3" id="KW-0479">Metal-binding</keyword>
<sequence length="503" mass="55446">MSKLKGIYTDIVKIRRMVFAELARLALKDAECEEFDKIPYRIIDTEEATYRSSIFKERAIVAARVRMGLGMDYETNQEHKLLSEGIRDFLKNDNQLKEPLVNVIRFACEKCPTNAHFVTNNCRKCLAHPCSIVCPVDAITIEEHAAVIDQEKCINCGKCKEACPYEAIVNYERPCAAACGVDAIESDDYNRAQINQDKCVSCGQCIIACPFGAIADKSMIYQLLKSIKKGEDVRAIIAPSFVGQFGPLVSAEKIVTALKELGMKEVREVSLGADFASLHEAELFAEDIPEKQPYLGTSCCPSWTYVADKHVPEVKDNISESSSPMIFAAKSVKEDNQNSKVVFIGPCVSKKLEALSDKVKDEVDFVITFEELAAIFVAADIELTKVDAEEEIRDASYYGRAYANAGGVAEAIRQNLKVKYEIDPPITKADGLADCRKTLMKAKAGVLAGHLIEGMACEGGCVGGPGTLLATKRGAKYVDKFADESPYKFAFENENLNKNEPKE</sequence>
<dbReference type="AlphaFoldDB" id="A0A1N7AQM6"/>
<proteinExistence type="predicted"/>
<dbReference type="STRING" id="56779.SAMN05421834_1252"/>
<keyword evidence="5" id="KW-0408">Iron</keyword>
<dbReference type="PROSITE" id="PS00198">
    <property type="entry name" value="4FE4S_FER_1"/>
    <property type="match status" value="2"/>
</dbReference>
<evidence type="ECO:0000256" key="5">
    <source>
        <dbReference type="ARBA" id="ARBA00023004"/>
    </source>
</evidence>
<dbReference type="PANTHER" id="PTHR42859:SF10">
    <property type="entry name" value="DIMETHYLSULFOXIDE REDUCTASE CHAIN B"/>
    <property type="match status" value="1"/>
</dbReference>
<dbReference type="SUPFAM" id="SSF54862">
    <property type="entry name" value="4Fe-4S ferredoxins"/>
    <property type="match status" value="1"/>
</dbReference>
<dbReference type="InterPro" id="IPR050294">
    <property type="entry name" value="RnfB_subfamily"/>
</dbReference>
<organism evidence="8 9">
    <name type="scientific">Halanaerobium kushneri</name>
    <dbReference type="NCBI Taxonomy" id="56779"/>
    <lineage>
        <taxon>Bacteria</taxon>
        <taxon>Bacillati</taxon>
        <taxon>Bacillota</taxon>
        <taxon>Clostridia</taxon>
        <taxon>Halanaerobiales</taxon>
        <taxon>Halanaerobiaceae</taxon>
        <taxon>Halanaerobium</taxon>
    </lineage>
</organism>
<dbReference type="InterPro" id="IPR017896">
    <property type="entry name" value="4Fe4S_Fe-S-bd"/>
</dbReference>
<gene>
    <name evidence="8" type="ORF">SAMN05421834_1252</name>
</gene>
<dbReference type="SUPFAM" id="SSF53920">
    <property type="entry name" value="Fe-only hydrogenase"/>
    <property type="match status" value="1"/>
</dbReference>
<dbReference type="Gene3D" id="3.40.950.10">
    <property type="entry name" value="Fe-only Hydrogenase (Larger Subunit), Chain L, domain 3"/>
    <property type="match status" value="1"/>
</dbReference>
<dbReference type="InterPro" id="IPR027631">
    <property type="entry name" value="Mono_FeFe_hydrog"/>
</dbReference>
<dbReference type="InterPro" id="IPR009016">
    <property type="entry name" value="Fe_hydrogenase"/>
</dbReference>
<dbReference type="Gene3D" id="3.30.70.20">
    <property type="match status" value="2"/>
</dbReference>